<sequence length="216" mass="23983">MADGALDEKRSIRDSARSLKRYGSTSSQRRPEHLIKHVVCKTDTLQGLALRYGVTTEQIRRANRLFANDSLFLREFLMIPVPDTDGLLSPAGSASASLVSSPASPMSPSSSSSVENGFSDEHSINEFLDKIDSSIASTKNQVQKVQGSSSLFSEDDIFSRKRPPVSRLRQQNQHQIVAPSSSEILSPPHPIVMTQGRKVRTSLQRLQREQDEMFEL</sequence>
<dbReference type="KEGG" id="foc:113205295"/>
<dbReference type="SUPFAM" id="SSF54106">
    <property type="entry name" value="LysM domain"/>
    <property type="match status" value="1"/>
</dbReference>
<dbReference type="GeneID" id="113205295"/>
<dbReference type="SMART" id="SM00257">
    <property type="entry name" value="LysM"/>
    <property type="match status" value="1"/>
</dbReference>
<organism evidence="3 4">
    <name type="scientific">Frankliniella occidentalis</name>
    <name type="common">Western flower thrips</name>
    <name type="synonym">Euthrips occidentalis</name>
    <dbReference type="NCBI Taxonomy" id="133901"/>
    <lineage>
        <taxon>Eukaryota</taxon>
        <taxon>Metazoa</taxon>
        <taxon>Ecdysozoa</taxon>
        <taxon>Arthropoda</taxon>
        <taxon>Hexapoda</taxon>
        <taxon>Insecta</taxon>
        <taxon>Pterygota</taxon>
        <taxon>Neoptera</taxon>
        <taxon>Paraneoptera</taxon>
        <taxon>Thysanoptera</taxon>
        <taxon>Terebrantia</taxon>
        <taxon>Thripoidea</taxon>
        <taxon>Thripidae</taxon>
        <taxon>Frankliniella</taxon>
    </lineage>
</organism>
<feature type="region of interest" description="Disordered" evidence="1">
    <location>
        <begin position="163"/>
        <end position="190"/>
    </location>
</feature>
<dbReference type="InterPro" id="IPR018392">
    <property type="entry name" value="LysM"/>
</dbReference>
<feature type="domain" description="LysM" evidence="2">
    <location>
        <begin position="35"/>
        <end position="79"/>
    </location>
</feature>
<feature type="region of interest" description="Disordered" evidence="1">
    <location>
        <begin position="91"/>
        <end position="118"/>
    </location>
</feature>
<accession>A0A6J1SDD4</accession>
<protein>
    <submittedName>
        <fullName evidence="4">LysM and putative peptidoglycan-binding domain-containing protein 2</fullName>
    </submittedName>
</protein>
<reference evidence="4" key="1">
    <citation type="submission" date="2025-08" db="UniProtKB">
        <authorList>
            <consortium name="RefSeq"/>
        </authorList>
    </citation>
    <scope>IDENTIFICATION</scope>
    <source>
        <tissue evidence="4">Whole organism</tissue>
    </source>
</reference>
<evidence type="ECO:0000313" key="4">
    <source>
        <dbReference type="RefSeq" id="XP_026276646.1"/>
    </source>
</evidence>
<dbReference type="Gene3D" id="3.10.350.10">
    <property type="entry name" value="LysM domain"/>
    <property type="match status" value="1"/>
</dbReference>
<dbReference type="AlphaFoldDB" id="A0A6J1SDD4"/>
<dbReference type="CTD" id="41738"/>
<dbReference type="RefSeq" id="XP_026276646.1">
    <property type="nucleotide sequence ID" value="XM_026420861.2"/>
</dbReference>
<gene>
    <name evidence="4" type="primary">LOC113205295</name>
</gene>
<evidence type="ECO:0000259" key="2">
    <source>
        <dbReference type="PROSITE" id="PS51782"/>
    </source>
</evidence>
<dbReference type="InterPro" id="IPR036779">
    <property type="entry name" value="LysM_dom_sf"/>
</dbReference>
<dbReference type="PANTHER" id="PTHR20932">
    <property type="entry name" value="LYSM AND PUTATIVE PEPTIDOGLYCAN-BINDING DOMAIN-CONTAINING PROTEIN"/>
    <property type="match status" value="1"/>
</dbReference>
<evidence type="ECO:0000313" key="3">
    <source>
        <dbReference type="Proteomes" id="UP000504606"/>
    </source>
</evidence>
<name>A0A6J1SDD4_FRAOC</name>
<dbReference type="CDD" id="cd00118">
    <property type="entry name" value="LysM"/>
    <property type="match status" value="1"/>
</dbReference>
<proteinExistence type="predicted"/>
<feature type="compositionally biased region" description="Low complexity" evidence="1">
    <location>
        <begin position="91"/>
        <end position="113"/>
    </location>
</feature>
<dbReference type="PANTHER" id="PTHR20932:SF8">
    <property type="entry name" value="LD22649P"/>
    <property type="match status" value="1"/>
</dbReference>
<evidence type="ECO:0000256" key="1">
    <source>
        <dbReference type="SAM" id="MobiDB-lite"/>
    </source>
</evidence>
<dbReference type="PROSITE" id="PS51782">
    <property type="entry name" value="LYSM"/>
    <property type="match status" value="1"/>
</dbReference>
<dbReference type="InterPro" id="IPR045030">
    <property type="entry name" value="LYSM1-4"/>
</dbReference>
<dbReference type="Proteomes" id="UP000504606">
    <property type="component" value="Unplaced"/>
</dbReference>
<dbReference type="Pfam" id="PF01476">
    <property type="entry name" value="LysM"/>
    <property type="match status" value="1"/>
</dbReference>
<feature type="compositionally biased region" description="Polar residues" evidence="1">
    <location>
        <begin position="168"/>
        <end position="184"/>
    </location>
</feature>
<dbReference type="OrthoDB" id="2107166at2759"/>
<keyword evidence="3" id="KW-1185">Reference proteome</keyword>